<dbReference type="STRING" id="94130.A0A2Z6RJF1"/>
<dbReference type="AlphaFoldDB" id="A0A2Z6RJF1"/>
<dbReference type="Proteomes" id="UP000247702">
    <property type="component" value="Unassembled WGS sequence"/>
</dbReference>
<comment type="caution">
    <text evidence="1">The sequence shown here is derived from an EMBL/GenBank/DDBJ whole genome shotgun (WGS) entry which is preliminary data.</text>
</comment>
<reference evidence="1 2" key="1">
    <citation type="submission" date="2017-11" db="EMBL/GenBank/DDBJ databases">
        <title>The genome of Rhizophagus clarus HR1 reveals common genetic basis of auxotrophy among arbuscular mycorrhizal fungi.</title>
        <authorList>
            <person name="Kobayashi Y."/>
        </authorList>
    </citation>
    <scope>NUCLEOTIDE SEQUENCE [LARGE SCALE GENOMIC DNA]</scope>
    <source>
        <strain evidence="1 2">HR1</strain>
    </source>
</reference>
<gene>
    <name evidence="1" type="ORF">RclHR1_00460012</name>
</gene>
<name>A0A2Z6RJF1_9GLOM</name>
<dbReference type="EMBL" id="BEXD01003826">
    <property type="protein sequence ID" value="GBC02374.1"/>
    <property type="molecule type" value="Genomic_DNA"/>
</dbReference>
<evidence type="ECO:0000313" key="2">
    <source>
        <dbReference type="Proteomes" id="UP000247702"/>
    </source>
</evidence>
<accession>A0A2Z6RJF1</accession>
<dbReference type="Gene3D" id="3.40.50.410">
    <property type="entry name" value="von Willebrand factor, type A domain"/>
    <property type="match status" value="1"/>
</dbReference>
<proteinExistence type="predicted"/>
<sequence>MEVNLCFVMVCTSSMGPYIDGVNNSIGEIVDFMVNMKPPIKIRTGFCGYSDHSDNSTPTDVLGGLSASVTRVT</sequence>
<dbReference type="InterPro" id="IPR036465">
    <property type="entry name" value="vWFA_dom_sf"/>
</dbReference>
<organism evidence="1 2">
    <name type="scientific">Rhizophagus clarus</name>
    <dbReference type="NCBI Taxonomy" id="94130"/>
    <lineage>
        <taxon>Eukaryota</taxon>
        <taxon>Fungi</taxon>
        <taxon>Fungi incertae sedis</taxon>
        <taxon>Mucoromycota</taxon>
        <taxon>Glomeromycotina</taxon>
        <taxon>Glomeromycetes</taxon>
        <taxon>Glomerales</taxon>
        <taxon>Glomeraceae</taxon>
        <taxon>Rhizophagus</taxon>
    </lineage>
</organism>
<keyword evidence="2" id="KW-1185">Reference proteome</keyword>
<protein>
    <submittedName>
        <fullName evidence="1">Uncharacterized protein</fullName>
    </submittedName>
</protein>
<evidence type="ECO:0000313" key="1">
    <source>
        <dbReference type="EMBL" id="GBC02374.1"/>
    </source>
</evidence>